<gene>
    <name evidence="1" type="ORF">N180_07485</name>
</gene>
<dbReference type="AlphaFoldDB" id="A0A081PKV2"/>
<evidence type="ECO:0000313" key="2">
    <source>
        <dbReference type="Proteomes" id="UP000028007"/>
    </source>
</evidence>
<proteinExistence type="predicted"/>
<organism evidence="1 2">
    <name type="scientific">Pedobacter antarcticus 4BY</name>
    <dbReference type="NCBI Taxonomy" id="1358423"/>
    <lineage>
        <taxon>Bacteria</taxon>
        <taxon>Pseudomonadati</taxon>
        <taxon>Bacteroidota</taxon>
        <taxon>Sphingobacteriia</taxon>
        <taxon>Sphingobacteriales</taxon>
        <taxon>Sphingobacteriaceae</taxon>
        <taxon>Pedobacter</taxon>
    </lineage>
</organism>
<dbReference type="Proteomes" id="UP000028007">
    <property type="component" value="Unassembled WGS sequence"/>
</dbReference>
<dbReference type="eggNOG" id="COG1366">
    <property type="taxonomic scope" value="Bacteria"/>
</dbReference>
<sequence length="129" mass="14409">MKFSVDKHEKYVVIRLDETKFTDFNVPGLKSEFILLNADGYCNIVLDLSEVKSCDDSQDLSCLLVADRLCKKANGLFIVTGVADCIAEILRLSSVDQSLHILGSLAEAEDLIFMEEIEKELLGSFDEDE</sequence>
<dbReference type="InterPro" id="IPR036513">
    <property type="entry name" value="STAS_dom_sf"/>
</dbReference>
<dbReference type="SUPFAM" id="SSF52091">
    <property type="entry name" value="SpoIIaa-like"/>
    <property type="match status" value="1"/>
</dbReference>
<dbReference type="EMBL" id="JNFF01000017">
    <property type="protein sequence ID" value="KEQ31325.1"/>
    <property type="molecule type" value="Genomic_DNA"/>
</dbReference>
<dbReference type="RefSeq" id="WP_037438131.1">
    <property type="nucleotide sequence ID" value="NZ_JNFF01000017.1"/>
</dbReference>
<evidence type="ECO:0000313" key="1">
    <source>
        <dbReference type="EMBL" id="KEQ31325.1"/>
    </source>
</evidence>
<name>A0A081PKV2_9SPHI</name>
<dbReference type="CDD" id="cd07043">
    <property type="entry name" value="STAS_anti-anti-sigma_factors"/>
    <property type="match status" value="1"/>
</dbReference>
<keyword evidence="2" id="KW-1185">Reference proteome</keyword>
<reference evidence="1 2" key="1">
    <citation type="journal article" date="1992" name="Int. J. Syst. Bacteriol.">
        <title>Sphingobacterium antarcticus sp. nov. a Psychrotrophic Bacterium from the Soils of Schirmacher Oasis, Antarctica.</title>
        <authorList>
            <person name="Shivaji S."/>
            <person name="Ray M.K."/>
            <person name="Rao N.S."/>
            <person name="Saiserr L."/>
            <person name="Jagannadham M.V."/>
            <person name="Kumar G.S."/>
            <person name="Reddy G."/>
            <person name="Bhargava P.M."/>
        </authorList>
    </citation>
    <scope>NUCLEOTIDE SEQUENCE [LARGE SCALE GENOMIC DNA]</scope>
    <source>
        <strain evidence="1 2">4BY</strain>
    </source>
</reference>
<dbReference type="OrthoDB" id="9796110at2"/>
<dbReference type="Gene3D" id="3.30.750.24">
    <property type="entry name" value="STAS domain"/>
    <property type="match status" value="1"/>
</dbReference>
<accession>A0A081PKV2</accession>
<protein>
    <submittedName>
        <fullName evidence="1">Anti-anti-sigma factor</fullName>
    </submittedName>
</protein>
<comment type="caution">
    <text evidence="1">The sequence shown here is derived from an EMBL/GenBank/DDBJ whole genome shotgun (WGS) entry which is preliminary data.</text>
</comment>